<dbReference type="PATRIC" id="fig|838561.3.peg.780"/>
<dbReference type="STRING" id="838561.P344_04100"/>
<reference evidence="1 2" key="1">
    <citation type="submission" date="2013-09" db="EMBL/GenBank/DDBJ databases">
        <title>Complete genome sequence of Spiroplasma mirum suckling mouse cataract agent.</title>
        <authorList>
            <person name="Landry C.A."/>
            <person name="Bastian F.O."/>
            <person name="Thune R.L."/>
        </authorList>
    </citation>
    <scope>NUCLEOTIDE SEQUENCE [LARGE SCALE GENOMIC DNA]</scope>
    <source>
        <strain evidence="1 2">SMCA</strain>
    </source>
</reference>
<name>W6ALG1_9MOLU</name>
<evidence type="ECO:0000313" key="2">
    <source>
        <dbReference type="Proteomes" id="UP000019260"/>
    </source>
</evidence>
<dbReference type="AlphaFoldDB" id="W6ALG1"/>
<dbReference type="KEGG" id="smia:P344_04100"/>
<organism evidence="1 2">
    <name type="scientific">Spiroplasma mirum ATCC 29335</name>
    <dbReference type="NCBI Taxonomy" id="838561"/>
    <lineage>
        <taxon>Bacteria</taxon>
        <taxon>Bacillati</taxon>
        <taxon>Mycoplasmatota</taxon>
        <taxon>Mollicutes</taxon>
        <taxon>Entomoplasmatales</taxon>
        <taxon>Spiroplasmataceae</taxon>
        <taxon>Spiroplasma</taxon>
    </lineage>
</organism>
<proteinExistence type="predicted"/>
<dbReference type="Proteomes" id="UP000019260">
    <property type="component" value="Chromosome"/>
</dbReference>
<accession>W6ALG1</accession>
<evidence type="ECO:0000313" key="1">
    <source>
        <dbReference type="EMBL" id="AHI58148.1"/>
    </source>
</evidence>
<sequence>MIKITQNKIWALTWSGSLYEINITIDTVRKVQYDLKQLLNKATNYAEKYA</sequence>
<dbReference type="HOGENOM" id="CLU_3122831_0_0_14"/>
<dbReference type="RefSeq" id="WP_156028544.1">
    <property type="nucleotide sequence ID" value="NZ_CP002082.1"/>
</dbReference>
<dbReference type="EMBL" id="CP006720">
    <property type="protein sequence ID" value="AHI58148.1"/>
    <property type="molecule type" value="Genomic_DNA"/>
</dbReference>
<keyword evidence="2" id="KW-1185">Reference proteome</keyword>
<gene>
    <name evidence="1" type="ORF">P344_04100</name>
</gene>
<protein>
    <submittedName>
        <fullName evidence="1">Uncharacterized protein</fullName>
    </submittedName>
</protein>